<dbReference type="OrthoDB" id="3254910at2"/>
<dbReference type="InterPro" id="IPR036390">
    <property type="entry name" value="WH_DNA-bd_sf"/>
</dbReference>
<dbReference type="SMART" id="SM00347">
    <property type="entry name" value="HTH_MARR"/>
    <property type="match status" value="1"/>
</dbReference>
<dbReference type="Gene3D" id="1.10.10.10">
    <property type="entry name" value="Winged helix-like DNA-binding domain superfamily/Winged helix DNA-binding domain"/>
    <property type="match status" value="1"/>
</dbReference>
<protein>
    <submittedName>
        <fullName evidence="2">DNA-binding transcriptional regulator, MarR family</fullName>
    </submittedName>
</protein>
<proteinExistence type="predicted"/>
<dbReference type="Pfam" id="PF12802">
    <property type="entry name" value="MarR_2"/>
    <property type="match status" value="1"/>
</dbReference>
<dbReference type="PANTHER" id="PTHR33164:SF99">
    <property type="entry name" value="MARR FAMILY REGULATORY PROTEIN"/>
    <property type="match status" value="1"/>
</dbReference>
<dbReference type="InterPro" id="IPR000835">
    <property type="entry name" value="HTH_MarR-typ"/>
</dbReference>
<dbReference type="GO" id="GO:0003700">
    <property type="term" value="F:DNA-binding transcription factor activity"/>
    <property type="evidence" value="ECO:0007669"/>
    <property type="project" value="InterPro"/>
</dbReference>
<dbReference type="InterPro" id="IPR039422">
    <property type="entry name" value="MarR/SlyA-like"/>
</dbReference>
<keyword evidence="3" id="KW-1185">Reference proteome</keyword>
<dbReference type="EMBL" id="FWXV01000007">
    <property type="protein sequence ID" value="SMD22049.1"/>
    <property type="molecule type" value="Genomic_DNA"/>
</dbReference>
<organism evidence="2 3">
    <name type="scientific">Kibdelosporangium aridum</name>
    <dbReference type="NCBI Taxonomy" id="2030"/>
    <lineage>
        <taxon>Bacteria</taxon>
        <taxon>Bacillati</taxon>
        <taxon>Actinomycetota</taxon>
        <taxon>Actinomycetes</taxon>
        <taxon>Pseudonocardiales</taxon>
        <taxon>Pseudonocardiaceae</taxon>
        <taxon>Kibdelosporangium</taxon>
    </lineage>
</organism>
<keyword evidence="2" id="KW-0238">DNA-binding</keyword>
<dbReference type="GO" id="GO:0006950">
    <property type="term" value="P:response to stress"/>
    <property type="evidence" value="ECO:0007669"/>
    <property type="project" value="TreeGrafter"/>
</dbReference>
<evidence type="ECO:0000313" key="2">
    <source>
        <dbReference type="EMBL" id="SMD22049.1"/>
    </source>
</evidence>
<dbReference type="AlphaFoldDB" id="A0A1Y5Y173"/>
<dbReference type="SUPFAM" id="SSF46785">
    <property type="entry name" value="Winged helix' DNA-binding domain"/>
    <property type="match status" value="1"/>
</dbReference>
<dbReference type="InterPro" id="IPR036388">
    <property type="entry name" value="WH-like_DNA-bd_sf"/>
</dbReference>
<name>A0A1Y5Y173_KIBAR</name>
<reference evidence="2 3" key="1">
    <citation type="submission" date="2017-04" db="EMBL/GenBank/DDBJ databases">
        <authorList>
            <person name="Afonso C.L."/>
            <person name="Miller P.J."/>
            <person name="Scott M.A."/>
            <person name="Spackman E."/>
            <person name="Goraichik I."/>
            <person name="Dimitrov K.M."/>
            <person name="Suarez D.L."/>
            <person name="Swayne D.E."/>
        </authorList>
    </citation>
    <scope>NUCLEOTIDE SEQUENCE [LARGE SCALE GENOMIC DNA]</scope>
    <source>
        <strain evidence="2 3">DSM 43828</strain>
    </source>
</reference>
<sequence>MAEGRWLSPREEHAWRSYLAFKRRLDNALVQHLQADFGLSAADYLVMVNLAEAPDGRMRTYELIEATQWEKSRLSHHLKRMERRRLVRRVPTENLRSPAFMLTENGETTIAEAAPAHAERVRRLFFDAVDPEFLDRFIDMCETVQAGIDRYSMGDTTPHDNP</sequence>
<dbReference type="RefSeq" id="WP_084431110.1">
    <property type="nucleotide sequence ID" value="NZ_FWXV01000007.1"/>
</dbReference>
<dbReference type="PANTHER" id="PTHR33164">
    <property type="entry name" value="TRANSCRIPTIONAL REGULATOR, MARR FAMILY"/>
    <property type="match status" value="1"/>
</dbReference>
<evidence type="ECO:0000259" key="1">
    <source>
        <dbReference type="SMART" id="SM00347"/>
    </source>
</evidence>
<evidence type="ECO:0000313" key="3">
    <source>
        <dbReference type="Proteomes" id="UP000192674"/>
    </source>
</evidence>
<dbReference type="GO" id="GO:0003677">
    <property type="term" value="F:DNA binding"/>
    <property type="evidence" value="ECO:0007669"/>
    <property type="project" value="UniProtKB-KW"/>
</dbReference>
<dbReference type="Proteomes" id="UP000192674">
    <property type="component" value="Unassembled WGS sequence"/>
</dbReference>
<feature type="domain" description="HTH marR-type" evidence="1">
    <location>
        <begin position="32"/>
        <end position="134"/>
    </location>
</feature>
<gene>
    <name evidence="2" type="ORF">SAMN05661093_07281</name>
</gene>
<accession>A0A1Y5Y173</accession>